<reference evidence="1" key="1">
    <citation type="submission" date="2020-05" db="EMBL/GenBank/DDBJ databases">
        <title>Isolation and characterization of the novel bacteriophage AXL3 against Stenotrophomonas maltophilia.</title>
        <authorList>
            <person name="McCutcheon J.G."/>
            <person name="Lin A."/>
            <person name="Dennis J."/>
        </authorList>
    </citation>
    <scope>NUCLEOTIDE SEQUENCE [LARGE SCALE GENOMIC DNA]</scope>
</reference>
<keyword evidence="2" id="KW-1185">Reference proteome</keyword>
<proteinExistence type="predicted"/>
<evidence type="ECO:0000313" key="1">
    <source>
        <dbReference type="EMBL" id="QKW95620.1"/>
    </source>
</evidence>
<dbReference type="EMBL" id="MT536174">
    <property type="protein sequence ID" value="QKW95620.1"/>
    <property type="molecule type" value="Genomic_DNA"/>
</dbReference>
<accession>A0A7D5BFY8</accession>
<organism evidence="1 2">
    <name type="scientific">Stenotrophomonas phage vB_SmaS-AXL_3</name>
    <dbReference type="NCBI Taxonomy" id="2740427"/>
    <lineage>
        <taxon>Viruses</taxon>
        <taxon>Duplodnaviria</taxon>
        <taxon>Heunggongvirae</taxon>
        <taxon>Uroviricota</taxon>
        <taxon>Caudoviricetes</taxon>
        <taxon>Axeltriavirus</taxon>
        <taxon>Axeltriavirus AXL3</taxon>
    </lineage>
</organism>
<evidence type="ECO:0000313" key="2">
    <source>
        <dbReference type="Proteomes" id="UP000509379"/>
    </source>
</evidence>
<protein>
    <submittedName>
        <fullName evidence="1">Uncharacterized protein</fullName>
    </submittedName>
</protein>
<sequence>MKTMIIAILNDGSRITNEVEVPARKWDATMKQVGREFKGKAVVSAVVIDGADVYHYNRNEVAEIFGLEG</sequence>
<name>A0A7D5BFY8_9CAUD</name>
<dbReference type="Proteomes" id="UP000509379">
    <property type="component" value="Segment"/>
</dbReference>
<gene>
    <name evidence="1" type="ORF">AXL3_37</name>
</gene>